<evidence type="ECO:0000313" key="2">
    <source>
        <dbReference type="EMBL" id="ETM00516.1"/>
    </source>
</evidence>
<feature type="compositionally biased region" description="Low complexity" evidence="1">
    <location>
        <begin position="13"/>
        <end position="22"/>
    </location>
</feature>
<dbReference type="AlphaFoldDB" id="W2LV51"/>
<reference evidence="2" key="1">
    <citation type="submission" date="2013-11" db="EMBL/GenBank/DDBJ databases">
        <title>The Genome Sequence of Phytophthora parasitica CHvinca01.</title>
        <authorList>
            <consortium name="The Broad Institute Genomics Platform"/>
            <person name="Russ C."/>
            <person name="Tyler B."/>
            <person name="Panabieres F."/>
            <person name="Shan W."/>
            <person name="Tripathy S."/>
            <person name="Grunwald N."/>
            <person name="Machado M."/>
            <person name="Johnson C.S."/>
            <person name="Arredondo F."/>
            <person name="Hong C."/>
            <person name="Coffey M."/>
            <person name="Young S.K."/>
            <person name="Zeng Q."/>
            <person name="Gargeya S."/>
            <person name="Fitzgerald M."/>
            <person name="Abouelleil A."/>
            <person name="Alvarado L."/>
            <person name="Chapman S.B."/>
            <person name="Gainer-Dewar J."/>
            <person name="Goldberg J."/>
            <person name="Griggs A."/>
            <person name="Gujja S."/>
            <person name="Hansen M."/>
            <person name="Howarth C."/>
            <person name="Imamovic A."/>
            <person name="Ireland A."/>
            <person name="Larimer J."/>
            <person name="McCowan C."/>
            <person name="Murphy C."/>
            <person name="Pearson M."/>
            <person name="Poon T.W."/>
            <person name="Priest M."/>
            <person name="Roberts A."/>
            <person name="Saif S."/>
            <person name="Shea T."/>
            <person name="Sykes S."/>
            <person name="Wortman J."/>
            <person name="Nusbaum C."/>
            <person name="Birren B."/>
        </authorList>
    </citation>
    <scope>NUCLEOTIDE SEQUENCE [LARGE SCALE GENOMIC DNA]</scope>
    <source>
        <strain evidence="2">CHvinca01</strain>
    </source>
</reference>
<feature type="compositionally biased region" description="Basic and acidic residues" evidence="1">
    <location>
        <begin position="23"/>
        <end position="35"/>
    </location>
</feature>
<feature type="region of interest" description="Disordered" evidence="1">
    <location>
        <begin position="13"/>
        <end position="35"/>
    </location>
</feature>
<organism evidence="2">
    <name type="scientific">Phytophthora nicotianae</name>
    <name type="common">Potato buckeye rot agent</name>
    <name type="synonym">Phytophthora parasitica</name>
    <dbReference type="NCBI Taxonomy" id="4792"/>
    <lineage>
        <taxon>Eukaryota</taxon>
        <taxon>Sar</taxon>
        <taxon>Stramenopiles</taxon>
        <taxon>Oomycota</taxon>
        <taxon>Peronosporomycetes</taxon>
        <taxon>Peronosporales</taxon>
        <taxon>Peronosporaceae</taxon>
        <taxon>Phytophthora</taxon>
    </lineage>
</organism>
<dbReference type="Proteomes" id="UP000054423">
    <property type="component" value="Unassembled WGS sequence"/>
</dbReference>
<gene>
    <name evidence="2" type="ORF">L917_02771</name>
</gene>
<accession>W2LV51</accession>
<name>W2LV51_PHYNI</name>
<dbReference type="EMBL" id="KI678001">
    <property type="protein sequence ID" value="ETM00516.1"/>
    <property type="molecule type" value="Genomic_DNA"/>
</dbReference>
<sequence>MLGRNFLLKQLQSSSLDSTSASKYREHGRKDGYGA</sequence>
<proteinExistence type="predicted"/>
<protein>
    <submittedName>
        <fullName evidence="2">Uncharacterized protein</fullName>
    </submittedName>
</protein>
<evidence type="ECO:0000256" key="1">
    <source>
        <dbReference type="SAM" id="MobiDB-lite"/>
    </source>
</evidence>